<keyword evidence="6" id="KW-1185">Reference proteome</keyword>
<dbReference type="Pfam" id="PF01047">
    <property type="entry name" value="MarR"/>
    <property type="match status" value="1"/>
</dbReference>
<evidence type="ECO:0000313" key="6">
    <source>
        <dbReference type="Proteomes" id="UP000613512"/>
    </source>
</evidence>
<dbReference type="PROSITE" id="PS50995">
    <property type="entry name" value="HTH_MARR_2"/>
    <property type="match status" value="1"/>
</dbReference>
<gene>
    <name evidence="5" type="primary">ywoH</name>
    <name evidence="5" type="ORF">GCM10008025_25800</name>
</gene>
<comment type="caution">
    <text evidence="5">The sequence shown here is derived from an EMBL/GenBank/DDBJ whole genome shotgun (WGS) entry which is preliminary data.</text>
</comment>
<dbReference type="SUPFAM" id="SSF46785">
    <property type="entry name" value="Winged helix' DNA-binding domain"/>
    <property type="match status" value="1"/>
</dbReference>
<dbReference type="AlphaFoldDB" id="A0A916S2S6"/>
<evidence type="ECO:0000256" key="3">
    <source>
        <dbReference type="ARBA" id="ARBA00023163"/>
    </source>
</evidence>
<protein>
    <submittedName>
        <fullName evidence="5">HTH-type transcriptional regulator YwoH</fullName>
    </submittedName>
</protein>
<dbReference type="Proteomes" id="UP000613512">
    <property type="component" value="Unassembled WGS sequence"/>
</dbReference>
<dbReference type="PANTHER" id="PTHR42756:SF1">
    <property type="entry name" value="TRANSCRIPTIONAL REPRESSOR OF EMRAB OPERON"/>
    <property type="match status" value="1"/>
</dbReference>
<dbReference type="GO" id="GO:0003700">
    <property type="term" value="F:DNA-binding transcription factor activity"/>
    <property type="evidence" value="ECO:0007669"/>
    <property type="project" value="InterPro"/>
</dbReference>
<organism evidence="5 6">
    <name type="scientific">Ornithinibacillus halotolerans</name>
    <dbReference type="NCBI Taxonomy" id="1274357"/>
    <lineage>
        <taxon>Bacteria</taxon>
        <taxon>Bacillati</taxon>
        <taxon>Bacillota</taxon>
        <taxon>Bacilli</taxon>
        <taxon>Bacillales</taxon>
        <taxon>Bacillaceae</taxon>
        <taxon>Ornithinibacillus</taxon>
    </lineage>
</organism>
<reference evidence="5" key="1">
    <citation type="journal article" date="2014" name="Int. J. Syst. Evol. Microbiol.">
        <title>Complete genome sequence of Corynebacterium casei LMG S-19264T (=DSM 44701T), isolated from a smear-ripened cheese.</title>
        <authorList>
            <consortium name="US DOE Joint Genome Institute (JGI-PGF)"/>
            <person name="Walter F."/>
            <person name="Albersmeier A."/>
            <person name="Kalinowski J."/>
            <person name="Ruckert C."/>
        </authorList>
    </citation>
    <scope>NUCLEOTIDE SEQUENCE</scope>
    <source>
        <strain evidence="5">CGMCC 1.12408</strain>
    </source>
</reference>
<evidence type="ECO:0000256" key="2">
    <source>
        <dbReference type="ARBA" id="ARBA00023125"/>
    </source>
</evidence>
<name>A0A916S2S6_9BACI</name>
<evidence type="ECO:0000313" key="5">
    <source>
        <dbReference type="EMBL" id="GGA81281.1"/>
    </source>
</evidence>
<evidence type="ECO:0000256" key="1">
    <source>
        <dbReference type="ARBA" id="ARBA00023015"/>
    </source>
</evidence>
<keyword evidence="3" id="KW-0804">Transcription</keyword>
<dbReference type="EMBL" id="BMEY01000013">
    <property type="protein sequence ID" value="GGA81281.1"/>
    <property type="molecule type" value="Genomic_DNA"/>
</dbReference>
<feature type="domain" description="HTH marR-type" evidence="4">
    <location>
        <begin position="3"/>
        <end position="133"/>
    </location>
</feature>
<evidence type="ECO:0000259" key="4">
    <source>
        <dbReference type="PROSITE" id="PS50995"/>
    </source>
</evidence>
<accession>A0A916S2S6</accession>
<dbReference type="RefSeq" id="WP_188385078.1">
    <property type="nucleotide sequence ID" value="NZ_BMEY01000013.1"/>
</dbReference>
<dbReference type="InterPro" id="IPR000835">
    <property type="entry name" value="HTH_MarR-typ"/>
</dbReference>
<proteinExistence type="predicted"/>
<dbReference type="SMART" id="SM00347">
    <property type="entry name" value="HTH_MARR"/>
    <property type="match status" value="1"/>
</dbReference>
<dbReference type="InterPro" id="IPR036390">
    <property type="entry name" value="WH_DNA-bd_sf"/>
</dbReference>
<dbReference type="PRINTS" id="PR00598">
    <property type="entry name" value="HTHMARR"/>
</dbReference>
<dbReference type="InterPro" id="IPR036388">
    <property type="entry name" value="WH-like_DNA-bd_sf"/>
</dbReference>
<keyword evidence="1" id="KW-0805">Transcription regulation</keyword>
<keyword evidence="2" id="KW-0238">DNA-binding</keyword>
<dbReference type="PANTHER" id="PTHR42756">
    <property type="entry name" value="TRANSCRIPTIONAL REGULATOR, MARR"/>
    <property type="match status" value="1"/>
</dbReference>
<sequence length="133" mass="15932">MLNQDLIHLLNQRVRLINKKLNESLQEYGLYNAQWSILYYLNNHGAKTQKEIMNYFHVNAPTITRTVKRMEENGWVIRITGADRRERYIELTDMAKKRYLEIEAIVSTHDEEVLSNINEEEKKLLYHLLNKLD</sequence>
<dbReference type="Gene3D" id="1.10.10.10">
    <property type="entry name" value="Winged helix-like DNA-binding domain superfamily/Winged helix DNA-binding domain"/>
    <property type="match status" value="1"/>
</dbReference>
<dbReference type="GO" id="GO:0003677">
    <property type="term" value="F:DNA binding"/>
    <property type="evidence" value="ECO:0007669"/>
    <property type="project" value="UniProtKB-KW"/>
</dbReference>
<reference evidence="5" key="2">
    <citation type="submission" date="2020-09" db="EMBL/GenBank/DDBJ databases">
        <authorList>
            <person name="Sun Q."/>
            <person name="Zhou Y."/>
        </authorList>
    </citation>
    <scope>NUCLEOTIDE SEQUENCE</scope>
    <source>
        <strain evidence="5">CGMCC 1.12408</strain>
    </source>
</reference>